<dbReference type="RefSeq" id="WP_112481642.1">
    <property type="nucleotide sequence ID" value="NZ_JAIWZC010000001.1"/>
</dbReference>
<organism evidence="2 3">
    <name type="scientific">Enterocloster clostridioformis</name>
    <dbReference type="NCBI Taxonomy" id="1531"/>
    <lineage>
        <taxon>Bacteria</taxon>
        <taxon>Bacillati</taxon>
        <taxon>Bacillota</taxon>
        <taxon>Clostridia</taxon>
        <taxon>Lachnospirales</taxon>
        <taxon>Lachnospiraceae</taxon>
        <taxon>Enterocloster</taxon>
    </lineage>
</organism>
<proteinExistence type="predicted"/>
<reference evidence="2 3" key="1">
    <citation type="submission" date="2018-06" db="EMBL/GenBank/DDBJ databases">
        <authorList>
            <consortium name="Pathogen Informatics"/>
            <person name="Doyle S."/>
        </authorList>
    </citation>
    <scope>NUCLEOTIDE SEQUENCE [LARGE SCALE GENOMIC DNA]</scope>
    <source>
        <strain evidence="2 3">NCTC11224</strain>
    </source>
</reference>
<evidence type="ECO:0000259" key="1">
    <source>
        <dbReference type="Pfam" id="PF01243"/>
    </source>
</evidence>
<protein>
    <submittedName>
        <fullName evidence="2">Pyridoxamine 5'-phosphate oxidase-related FMN-binding protein</fullName>
    </submittedName>
</protein>
<sequence length="141" mass="16194">MKKKISEEAKRLMDERFGHDTLIALATTADDIPNVRAVNAYYENGAFYIITHAQSNKMKQIAENPNVGLCGEWFTAYGIGLNLGWFCKEDNRIIAEKLKNVFREWIDNGHNNFDDENTCILCVRLKDGVLFSHGTRYDILF</sequence>
<keyword evidence="3" id="KW-1185">Reference proteome</keyword>
<dbReference type="InterPro" id="IPR011576">
    <property type="entry name" value="Pyridox_Oxase_N"/>
</dbReference>
<evidence type="ECO:0000313" key="2">
    <source>
        <dbReference type="EMBL" id="SQB10143.1"/>
    </source>
</evidence>
<evidence type="ECO:0000313" key="3">
    <source>
        <dbReference type="Proteomes" id="UP000251853"/>
    </source>
</evidence>
<gene>
    <name evidence="2" type="ORF">NCTC11224_01450</name>
</gene>
<dbReference type="EMBL" id="UAVW01000003">
    <property type="protein sequence ID" value="SQB10143.1"/>
    <property type="molecule type" value="Genomic_DNA"/>
</dbReference>
<feature type="domain" description="Pyridoxamine 5'-phosphate oxidase N-terminal" evidence="1">
    <location>
        <begin position="16"/>
        <end position="78"/>
    </location>
</feature>
<dbReference type="Proteomes" id="UP000251853">
    <property type="component" value="Unassembled WGS sequence"/>
</dbReference>
<dbReference type="Pfam" id="PF01243">
    <property type="entry name" value="PNPOx_N"/>
    <property type="match status" value="1"/>
</dbReference>
<dbReference type="InterPro" id="IPR012349">
    <property type="entry name" value="Split_barrel_FMN-bd"/>
</dbReference>
<dbReference type="AlphaFoldDB" id="A0A2X2UAR3"/>
<accession>A0A2X2UAR3</accession>
<dbReference type="Gene3D" id="2.30.110.10">
    <property type="entry name" value="Electron Transport, Fmn-binding Protein, Chain A"/>
    <property type="match status" value="1"/>
</dbReference>
<name>A0A2X2UAR3_9FIRM</name>
<dbReference type="SUPFAM" id="SSF50475">
    <property type="entry name" value="FMN-binding split barrel"/>
    <property type="match status" value="1"/>
</dbReference>